<dbReference type="PANTHER" id="PTHR42951:SF4">
    <property type="entry name" value="ACYL-COENZYME A THIOESTERASE MBLAC2"/>
    <property type="match status" value="1"/>
</dbReference>
<dbReference type="InterPro" id="IPR050855">
    <property type="entry name" value="NDM-1-like"/>
</dbReference>
<accession>A0A0F9J821</accession>
<dbReference type="Gene3D" id="3.60.15.10">
    <property type="entry name" value="Ribonuclease Z/Hydroxyacylglutathione hydrolase-like"/>
    <property type="match status" value="1"/>
</dbReference>
<gene>
    <name evidence="2" type="ORF">LCGC14_1486130</name>
</gene>
<dbReference type="AlphaFoldDB" id="A0A0F9J821"/>
<evidence type="ECO:0000259" key="1">
    <source>
        <dbReference type="SMART" id="SM00849"/>
    </source>
</evidence>
<reference evidence="2" key="1">
    <citation type="journal article" date="2015" name="Nature">
        <title>Complex archaea that bridge the gap between prokaryotes and eukaryotes.</title>
        <authorList>
            <person name="Spang A."/>
            <person name="Saw J.H."/>
            <person name="Jorgensen S.L."/>
            <person name="Zaremba-Niedzwiedzka K."/>
            <person name="Martijn J."/>
            <person name="Lind A.E."/>
            <person name="van Eijk R."/>
            <person name="Schleper C."/>
            <person name="Guy L."/>
            <person name="Ettema T.J."/>
        </authorList>
    </citation>
    <scope>NUCLEOTIDE SEQUENCE</scope>
</reference>
<dbReference type="EMBL" id="LAZR01010629">
    <property type="protein sequence ID" value="KKM65949.1"/>
    <property type="molecule type" value="Genomic_DNA"/>
</dbReference>
<feature type="domain" description="Metallo-beta-lactamase" evidence="1">
    <location>
        <begin position="38"/>
        <end position="221"/>
    </location>
</feature>
<proteinExistence type="predicted"/>
<dbReference type="PANTHER" id="PTHR42951">
    <property type="entry name" value="METALLO-BETA-LACTAMASE DOMAIN-CONTAINING"/>
    <property type="match status" value="1"/>
</dbReference>
<dbReference type="Pfam" id="PF00753">
    <property type="entry name" value="Lactamase_B"/>
    <property type="match status" value="1"/>
</dbReference>
<dbReference type="SMART" id="SM00849">
    <property type="entry name" value="Lactamase_B"/>
    <property type="match status" value="1"/>
</dbReference>
<protein>
    <recommendedName>
        <fullName evidence="1">Metallo-beta-lactamase domain-containing protein</fullName>
    </recommendedName>
</protein>
<dbReference type="InterPro" id="IPR001279">
    <property type="entry name" value="Metallo-B-lactamas"/>
</dbReference>
<dbReference type="SUPFAM" id="SSF56281">
    <property type="entry name" value="Metallo-hydrolase/oxidoreductase"/>
    <property type="match status" value="1"/>
</dbReference>
<name>A0A0F9J821_9ZZZZ</name>
<dbReference type="InterPro" id="IPR036866">
    <property type="entry name" value="RibonucZ/Hydroxyglut_hydro"/>
</dbReference>
<comment type="caution">
    <text evidence="2">The sequence shown here is derived from an EMBL/GenBank/DDBJ whole genome shotgun (WGS) entry which is preliminary data.</text>
</comment>
<organism evidence="2">
    <name type="scientific">marine sediment metagenome</name>
    <dbReference type="NCBI Taxonomy" id="412755"/>
    <lineage>
        <taxon>unclassified sequences</taxon>
        <taxon>metagenomes</taxon>
        <taxon>ecological metagenomes</taxon>
    </lineage>
</organism>
<evidence type="ECO:0000313" key="2">
    <source>
        <dbReference type="EMBL" id="KKM65949.1"/>
    </source>
</evidence>
<sequence length="269" mass="31303">MVKYTNSQQWFEIIKYKKYLYVIREKLDEIDPRFLTTYTNLYLIIGTHSVLLIDTGCGLFPLNPIIKDLVLDKTLIVINTHSHFDHIGGNSEFERVLIHKKERRLISKPRDITFLRTSPKEIVKRYETINYIISPVNKIQPVEHNEIIDLGDLSVRVIHTPGHSPGCISLLTSRNELFTGDTAHYGTMFLTKMAFPISLKSIANLLNLFQESENIEIYPSHEDFAVGKELLEELTSGIQNIYKIWDSRIRVDYLNAWLINDGKFRYVIF</sequence>